<dbReference type="EMBL" id="CAJVQC010144575">
    <property type="protein sequence ID" value="CAG8844921.1"/>
    <property type="molecule type" value="Genomic_DNA"/>
</dbReference>
<accession>A0ACA9SNN1</accession>
<comment type="caution">
    <text evidence="1">The sequence shown here is derived from an EMBL/GenBank/DDBJ whole genome shotgun (WGS) entry which is preliminary data.</text>
</comment>
<reference evidence="1" key="1">
    <citation type="submission" date="2021-06" db="EMBL/GenBank/DDBJ databases">
        <authorList>
            <person name="Kallberg Y."/>
            <person name="Tangrot J."/>
            <person name="Rosling A."/>
        </authorList>
    </citation>
    <scope>NUCLEOTIDE SEQUENCE</scope>
    <source>
        <strain evidence="1">MA461A</strain>
    </source>
</reference>
<feature type="non-terminal residue" evidence="1">
    <location>
        <position position="140"/>
    </location>
</feature>
<protein>
    <submittedName>
        <fullName evidence="1">32201_t:CDS:1</fullName>
    </submittedName>
</protein>
<gene>
    <name evidence="1" type="ORF">RPERSI_LOCUS33420</name>
</gene>
<keyword evidence="2" id="KW-1185">Reference proteome</keyword>
<feature type="non-terminal residue" evidence="1">
    <location>
        <position position="1"/>
    </location>
</feature>
<dbReference type="Proteomes" id="UP000789920">
    <property type="component" value="Unassembled WGS sequence"/>
</dbReference>
<name>A0ACA9SNN1_9GLOM</name>
<proteinExistence type="predicted"/>
<organism evidence="1 2">
    <name type="scientific">Racocetra persica</name>
    <dbReference type="NCBI Taxonomy" id="160502"/>
    <lineage>
        <taxon>Eukaryota</taxon>
        <taxon>Fungi</taxon>
        <taxon>Fungi incertae sedis</taxon>
        <taxon>Mucoromycota</taxon>
        <taxon>Glomeromycotina</taxon>
        <taxon>Glomeromycetes</taxon>
        <taxon>Diversisporales</taxon>
        <taxon>Gigasporaceae</taxon>
        <taxon>Racocetra</taxon>
    </lineage>
</organism>
<evidence type="ECO:0000313" key="1">
    <source>
        <dbReference type="EMBL" id="CAG8844921.1"/>
    </source>
</evidence>
<evidence type="ECO:0000313" key="2">
    <source>
        <dbReference type="Proteomes" id="UP000789920"/>
    </source>
</evidence>
<sequence>KKRSSNDNENPTTPIPSTLTKNVTPRLSLNHSNSEPIIPAQKEFSSPTPVQNDQKNDGLLGEIFNELSLVGTKSSKPDQLDNRRRLSSRSSTSRSSGGFRNLISKKKDLHDTSSSTSNDRSNNSNLKVKKQLDSDDSETE</sequence>